<keyword evidence="5" id="KW-1133">Transmembrane helix</keyword>
<evidence type="ECO:0000313" key="7">
    <source>
        <dbReference type="EMBL" id="RLL93318.1"/>
    </source>
</evidence>
<evidence type="ECO:0000256" key="2">
    <source>
        <dbReference type="ARBA" id="ARBA00022630"/>
    </source>
</evidence>
<dbReference type="GO" id="GO:0004497">
    <property type="term" value="F:monooxygenase activity"/>
    <property type="evidence" value="ECO:0007669"/>
    <property type="project" value="InterPro"/>
</dbReference>
<comment type="caution">
    <text evidence="7">The sequence shown here is derived from an EMBL/GenBank/DDBJ whole genome shotgun (WGS) entry which is preliminary data.</text>
</comment>
<keyword evidence="3" id="KW-0274">FAD</keyword>
<feature type="domain" description="FAD-binding" evidence="6">
    <location>
        <begin position="3"/>
        <end position="329"/>
    </location>
</feature>
<feature type="transmembrane region" description="Helical" evidence="5">
    <location>
        <begin position="582"/>
        <end position="601"/>
    </location>
</feature>
<keyword evidence="2" id="KW-0285">Flavoprotein</keyword>
<proteinExistence type="inferred from homology"/>
<dbReference type="Pfam" id="PF01494">
    <property type="entry name" value="FAD_binding_3"/>
    <property type="match status" value="1"/>
</dbReference>
<evidence type="ECO:0000259" key="6">
    <source>
        <dbReference type="Pfam" id="PF01494"/>
    </source>
</evidence>
<evidence type="ECO:0000313" key="8">
    <source>
        <dbReference type="Proteomes" id="UP000215289"/>
    </source>
</evidence>
<dbReference type="InterPro" id="IPR050562">
    <property type="entry name" value="FAD_mOase_fung"/>
</dbReference>
<protein>
    <recommendedName>
        <fullName evidence="6">FAD-binding domain-containing protein</fullName>
    </recommendedName>
</protein>
<feature type="transmembrane region" description="Helical" evidence="5">
    <location>
        <begin position="663"/>
        <end position="683"/>
    </location>
</feature>
<keyword evidence="5" id="KW-0812">Transmembrane</keyword>
<dbReference type="PANTHER" id="PTHR47356:SF2">
    <property type="entry name" value="FAD-BINDING DOMAIN-CONTAINING PROTEIN-RELATED"/>
    <property type="match status" value="1"/>
</dbReference>
<feature type="transmembrane region" description="Helical" evidence="5">
    <location>
        <begin position="431"/>
        <end position="453"/>
    </location>
</feature>
<organism evidence="7 8">
    <name type="scientific">Aspergillus turcosus</name>
    <dbReference type="NCBI Taxonomy" id="1245748"/>
    <lineage>
        <taxon>Eukaryota</taxon>
        <taxon>Fungi</taxon>
        <taxon>Dikarya</taxon>
        <taxon>Ascomycota</taxon>
        <taxon>Pezizomycotina</taxon>
        <taxon>Eurotiomycetes</taxon>
        <taxon>Eurotiomycetidae</taxon>
        <taxon>Eurotiales</taxon>
        <taxon>Aspergillaceae</taxon>
        <taxon>Aspergillus</taxon>
        <taxon>Aspergillus subgen. Fumigati</taxon>
    </lineage>
</organism>
<evidence type="ECO:0000256" key="5">
    <source>
        <dbReference type="SAM" id="Phobius"/>
    </source>
</evidence>
<evidence type="ECO:0000256" key="4">
    <source>
        <dbReference type="ARBA" id="ARBA00023002"/>
    </source>
</evidence>
<dbReference type="PANTHER" id="PTHR47356">
    <property type="entry name" value="FAD-DEPENDENT MONOOXYGENASE ASQG-RELATED"/>
    <property type="match status" value="1"/>
</dbReference>
<dbReference type="Gene3D" id="3.50.50.60">
    <property type="entry name" value="FAD/NAD(P)-binding domain"/>
    <property type="match status" value="1"/>
</dbReference>
<dbReference type="STRING" id="1245748.A0A421CTT5"/>
<feature type="transmembrane region" description="Helical" evidence="5">
    <location>
        <begin position="465"/>
        <end position="488"/>
    </location>
</feature>
<dbReference type="GO" id="GO:0071949">
    <property type="term" value="F:FAD binding"/>
    <property type="evidence" value="ECO:0007669"/>
    <property type="project" value="InterPro"/>
</dbReference>
<dbReference type="SUPFAM" id="SSF51905">
    <property type="entry name" value="FAD/NAD(P)-binding domain"/>
    <property type="match status" value="1"/>
</dbReference>
<dbReference type="Proteomes" id="UP000215289">
    <property type="component" value="Unassembled WGS sequence"/>
</dbReference>
<name>A0A421CTT5_9EURO</name>
<dbReference type="AlphaFoldDB" id="A0A421CTT5"/>
<dbReference type="InterPro" id="IPR036188">
    <property type="entry name" value="FAD/NAD-bd_sf"/>
</dbReference>
<dbReference type="EMBL" id="NIDN02000336">
    <property type="protein sequence ID" value="RLL93318.1"/>
    <property type="molecule type" value="Genomic_DNA"/>
</dbReference>
<keyword evidence="8" id="KW-1185">Reference proteome</keyword>
<feature type="transmembrane region" description="Helical" evidence="5">
    <location>
        <begin position="695"/>
        <end position="719"/>
    </location>
</feature>
<feature type="transmembrane region" description="Helical" evidence="5">
    <location>
        <begin position="622"/>
        <end position="643"/>
    </location>
</feature>
<keyword evidence="4" id="KW-0560">Oxidoreductase</keyword>
<comment type="similarity">
    <text evidence="1">Belongs to the paxM FAD-dependent monooxygenase family.</text>
</comment>
<sequence>MSTVIIIGGSVAGLTLANILERYGIEYILLEKYNAIAPQLGASIGILPYGSQVLDQLGVEERVSSICERVETMQIFGPGGQCLSTEPGFGQLLADLTGYKFSFLDRRELIQALYENLRDKSKVHVSKELVKIDRLDGEVQVTTKDGTLFKGDIVVGADGVHSQTRLEMWRIADSEDAAITCTYKCMFGIADCPEDMPKETGFKSYHKNRSYLCQSGREGKFYFFAFIKNPQKTVGRSIPRYTAEDERAVVDEYGEDIIRPGVTFGNIYKRRRHAVLVPLQEYVLDRCFYKRAILIGDSFHKFNPLTGHGGNSAIEDAALLGDLLKEALHKDPHPMTTTIEAAFADFQRKRRPRTKLLQDGARSLQAVEALENPFLEFMALRVMGKMSIDKLAPRFAEVCSPGHILRYLPGPSRRGVVARDEDIVAKPSQRALSATVVWVSIMASTVGLSLFAGRHGRIQDETGTLSDMLVLLLQLYTFMLTVAVNTLWTVESYRPSCFLGPMHSSIPYILACSVIGWEITLPTYFILFIGASRRGSFYYPDPRAIDIRAAEFLPTALLITYIPPISWALITSGGSPAATRWAFTAAHLTLPMVTHLGLKLSKKDPPKSNVSELLYGHRDIPYLLKTYNLIIFAAASLHVLILGQVALQSPDMNTLAMAVFPTIGAQSMALSLAIMVWCFFTSWDLHRTCIIRTRYVFDLCYFCMSFLTLGPAATLMSMWKWREIALENSRRP</sequence>
<accession>A0A421CTT5</accession>
<reference evidence="7 8" key="1">
    <citation type="submission" date="2018-08" db="EMBL/GenBank/DDBJ databases">
        <title>Draft genome sequences of two Aspergillus turcosus clinical strains isolated from bronchoalveolar lavage fluid: one azole-susceptible and the other azole-resistant.</title>
        <authorList>
            <person name="Parent-Michaud M."/>
            <person name="Dufresne P.J."/>
            <person name="Fournier E."/>
            <person name="Martineau C."/>
            <person name="Moreira S."/>
            <person name="Perkins V."/>
            <person name="De Repentigny L."/>
            <person name="Dufresne S.F."/>
        </authorList>
    </citation>
    <scope>NUCLEOTIDE SEQUENCE [LARGE SCALE GENOMIC DNA]</scope>
    <source>
        <strain evidence="7">HMR AF 1038</strain>
    </source>
</reference>
<dbReference type="PRINTS" id="PR00420">
    <property type="entry name" value="RNGMNOXGNASE"/>
</dbReference>
<dbReference type="OrthoDB" id="10029326at2759"/>
<dbReference type="InterPro" id="IPR002938">
    <property type="entry name" value="FAD-bd"/>
</dbReference>
<feature type="transmembrane region" description="Helical" evidence="5">
    <location>
        <begin position="508"/>
        <end position="531"/>
    </location>
</feature>
<feature type="transmembrane region" description="Helical" evidence="5">
    <location>
        <begin position="552"/>
        <end position="570"/>
    </location>
</feature>
<gene>
    <name evidence="7" type="ORF">CFD26_101106</name>
</gene>
<evidence type="ECO:0000256" key="3">
    <source>
        <dbReference type="ARBA" id="ARBA00022827"/>
    </source>
</evidence>
<evidence type="ECO:0000256" key="1">
    <source>
        <dbReference type="ARBA" id="ARBA00007992"/>
    </source>
</evidence>
<keyword evidence="5" id="KW-0472">Membrane</keyword>